<evidence type="ECO:0000256" key="5">
    <source>
        <dbReference type="ARBA" id="ARBA00023239"/>
    </source>
</evidence>
<comment type="pathway">
    <text evidence="1 8">Carbohydrate degradation; glycolysis; D-glyceraldehyde 3-phosphate and glycerone phosphate from D-glucose: step 4/4.</text>
</comment>
<gene>
    <name evidence="9" type="ORF">WN48_02568</name>
</gene>
<evidence type="ECO:0000256" key="4">
    <source>
        <dbReference type="ARBA" id="ARBA00023152"/>
    </source>
</evidence>
<keyword evidence="10" id="KW-1185">Reference proteome</keyword>
<dbReference type="AlphaFoldDB" id="A0A310STW3"/>
<evidence type="ECO:0000256" key="7">
    <source>
        <dbReference type="RuleBase" id="RU003994"/>
    </source>
</evidence>
<comment type="catalytic activity">
    <reaction evidence="7">
        <text>beta-D-fructose 1,6-bisphosphate = D-glyceraldehyde 3-phosphate + dihydroxyacetone phosphate</text>
        <dbReference type="Rhea" id="RHEA:14729"/>
        <dbReference type="ChEBI" id="CHEBI:32966"/>
        <dbReference type="ChEBI" id="CHEBI:57642"/>
        <dbReference type="ChEBI" id="CHEBI:59776"/>
        <dbReference type="EC" id="4.1.2.13"/>
    </reaction>
</comment>
<dbReference type="PANTHER" id="PTHR11627">
    <property type="entry name" value="FRUCTOSE-BISPHOSPHATE ALDOLASE"/>
    <property type="match status" value="1"/>
</dbReference>
<name>A0A310STW3_9HYME</name>
<evidence type="ECO:0000256" key="3">
    <source>
        <dbReference type="ARBA" id="ARBA00013068"/>
    </source>
</evidence>
<dbReference type="FunFam" id="3.20.20.70:FF:000021">
    <property type="entry name" value="Fructose-bisphosphate aldolase"/>
    <property type="match status" value="1"/>
</dbReference>
<evidence type="ECO:0000256" key="8">
    <source>
        <dbReference type="RuleBase" id="RU004257"/>
    </source>
</evidence>
<dbReference type="InterPro" id="IPR013785">
    <property type="entry name" value="Aldolase_TIM"/>
</dbReference>
<evidence type="ECO:0000256" key="1">
    <source>
        <dbReference type="ARBA" id="ARBA00004714"/>
    </source>
</evidence>
<dbReference type="Gene3D" id="3.20.20.70">
    <property type="entry name" value="Aldolase class I"/>
    <property type="match status" value="1"/>
</dbReference>
<proteinExistence type="inferred from homology"/>
<dbReference type="GO" id="GO:0004332">
    <property type="term" value="F:fructose-bisphosphate aldolase activity"/>
    <property type="evidence" value="ECO:0007669"/>
    <property type="project" value="UniProtKB-EC"/>
</dbReference>
<sequence length="417" mass="45677">MRKVEGRESVRGGWKRWKRRDRVGESEMESVATTPLFCSYDTALQPERNSQKMVADKYDKLEPELKQELKSIAQQIVAPGKGILAADESTTTIGKRLKDINVENTEDNRRAYRQLLFTSAKENIGQHISGVILFHETLYQKADDGTPFVELLKQRGILPGIKVDKGVVPLFGTEDECTTQGLDDLQARCVQYKKDGCQFAKWRCVLKIKKDTPSKLAILENANVLARYASICQSARIVPIVEPEILPDGDHDLARCQQVTEEVLSAVYKALADHHVYLEGTLLKPNMVTPGQSCPKKATPQEIAAATVTALLRTVPPAVPGITFLSGGQSEEEASVNLDAINKFPANKPWALTFSYGRALQASVLRAWGGKKEQVAAGQEELLKRAKANGESALGKYAGGVMGAAGDAALFVANHAY</sequence>
<dbReference type="Pfam" id="PF00274">
    <property type="entry name" value="Glycolytic"/>
    <property type="match status" value="1"/>
</dbReference>
<keyword evidence="6" id="KW-0704">Schiff base</keyword>
<keyword evidence="4 7" id="KW-0324">Glycolysis</keyword>
<dbReference type="InterPro" id="IPR029768">
    <property type="entry name" value="Aldolase_I_AS"/>
</dbReference>
<dbReference type="InterPro" id="IPR000741">
    <property type="entry name" value="FBA_I"/>
</dbReference>
<dbReference type="OrthoDB" id="36455at2759"/>
<comment type="similarity">
    <text evidence="2 7">Belongs to the class I fructose-bisphosphate aldolase family.</text>
</comment>
<accession>A0A310STW3</accession>
<dbReference type="NCBIfam" id="NF033379">
    <property type="entry name" value="FrucBisAld_I"/>
    <property type="match status" value="1"/>
</dbReference>
<protein>
    <recommendedName>
        <fullName evidence="3 7">Fructose-bisphosphate aldolase</fullName>
        <ecNumber evidence="3 7">4.1.2.13</ecNumber>
    </recommendedName>
</protein>
<evidence type="ECO:0000256" key="6">
    <source>
        <dbReference type="ARBA" id="ARBA00023270"/>
    </source>
</evidence>
<dbReference type="UniPathway" id="UPA00109">
    <property type="reaction ID" value="UER00183"/>
</dbReference>
<dbReference type="PROSITE" id="PS00158">
    <property type="entry name" value="ALDOLASE_CLASS_I"/>
    <property type="match status" value="1"/>
</dbReference>
<dbReference type="SUPFAM" id="SSF51569">
    <property type="entry name" value="Aldolase"/>
    <property type="match status" value="1"/>
</dbReference>
<evidence type="ECO:0000313" key="10">
    <source>
        <dbReference type="Proteomes" id="UP000250275"/>
    </source>
</evidence>
<reference evidence="9 10" key="1">
    <citation type="submission" date="2015-07" db="EMBL/GenBank/DDBJ databases">
        <title>The genome of Eufriesea mexicana.</title>
        <authorList>
            <person name="Pan H."/>
            <person name="Kapheim K."/>
        </authorList>
    </citation>
    <scope>NUCLEOTIDE SEQUENCE [LARGE SCALE GENOMIC DNA]</scope>
    <source>
        <strain evidence="9">0111107269</strain>
        <tissue evidence="9">Whole body</tissue>
    </source>
</reference>
<evidence type="ECO:0000313" key="9">
    <source>
        <dbReference type="EMBL" id="OAD61299.1"/>
    </source>
</evidence>
<dbReference type="EMBL" id="KQ760241">
    <property type="protein sequence ID" value="OAD61299.1"/>
    <property type="molecule type" value="Genomic_DNA"/>
</dbReference>
<dbReference type="CDD" id="cd00948">
    <property type="entry name" value="FBP_aldolase_I_a"/>
    <property type="match status" value="1"/>
</dbReference>
<dbReference type="GO" id="GO:0006096">
    <property type="term" value="P:glycolytic process"/>
    <property type="evidence" value="ECO:0007669"/>
    <property type="project" value="UniProtKB-UniPathway"/>
</dbReference>
<dbReference type="Proteomes" id="UP000250275">
    <property type="component" value="Unassembled WGS sequence"/>
</dbReference>
<organism evidence="9 10">
    <name type="scientific">Eufriesea mexicana</name>
    <dbReference type="NCBI Taxonomy" id="516756"/>
    <lineage>
        <taxon>Eukaryota</taxon>
        <taxon>Metazoa</taxon>
        <taxon>Ecdysozoa</taxon>
        <taxon>Arthropoda</taxon>
        <taxon>Hexapoda</taxon>
        <taxon>Insecta</taxon>
        <taxon>Pterygota</taxon>
        <taxon>Neoptera</taxon>
        <taxon>Endopterygota</taxon>
        <taxon>Hymenoptera</taxon>
        <taxon>Apocrita</taxon>
        <taxon>Aculeata</taxon>
        <taxon>Apoidea</taxon>
        <taxon>Anthophila</taxon>
        <taxon>Apidae</taxon>
        <taxon>Eufriesea</taxon>
    </lineage>
</organism>
<evidence type="ECO:0000256" key="2">
    <source>
        <dbReference type="ARBA" id="ARBA00010387"/>
    </source>
</evidence>
<dbReference type="EC" id="4.1.2.13" evidence="3 7"/>
<keyword evidence="5 7" id="KW-0456">Lyase</keyword>